<dbReference type="EMBL" id="JAPQKS010000008">
    <property type="protein sequence ID" value="KAJ5217264.1"/>
    <property type="molecule type" value="Genomic_DNA"/>
</dbReference>
<keyword evidence="2" id="KW-1185">Reference proteome</keyword>
<dbReference type="AlphaFoldDB" id="A0A9W9TCD4"/>
<reference evidence="1" key="2">
    <citation type="journal article" date="2023" name="IMA Fungus">
        <title>Comparative genomic study of the Penicillium genus elucidates a diverse pangenome and 15 lateral gene transfer events.</title>
        <authorList>
            <person name="Petersen C."/>
            <person name="Sorensen T."/>
            <person name="Nielsen M.R."/>
            <person name="Sondergaard T.E."/>
            <person name="Sorensen J.L."/>
            <person name="Fitzpatrick D.A."/>
            <person name="Frisvad J.C."/>
            <person name="Nielsen K.L."/>
        </authorList>
    </citation>
    <scope>NUCLEOTIDE SEQUENCE</scope>
    <source>
        <strain evidence="1">IBT 19713</strain>
    </source>
</reference>
<organism evidence="1 2">
    <name type="scientific">Penicillium chermesinum</name>
    <dbReference type="NCBI Taxonomy" id="63820"/>
    <lineage>
        <taxon>Eukaryota</taxon>
        <taxon>Fungi</taxon>
        <taxon>Dikarya</taxon>
        <taxon>Ascomycota</taxon>
        <taxon>Pezizomycotina</taxon>
        <taxon>Eurotiomycetes</taxon>
        <taxon>Eurotiomycetidae</taxon>
        <taxon>Eurotiales</taxon>
        <taxon>Aspergillaceae</taxon>
        <taxon>Penicillium</taxon>
    </lineage>
</organism>
<name>A0A9W9TCD4_9EURO</name>
<gene>
    <name evidence="1" type="ORF">N7468_010272</name>
</gene>
<protein>
    <submittedName>
        <fullName evidence="1">Uncharacterized protein</fullName>
    </submittedName>
</protein>
<dbReference type="GeneID" id="83206871"/>
<evidence type="ECO:0000313" key="2">
    <source>
        <dbReference type="Proteomes" id="UP001150941"/>
    </source>
</evidence>
<sequence length="324" mass="36132">MLIGTVSELNLNKADNKGHVPLVMFHRAVELKTEPVRTVSFGEDAPIESMLGKGESFRWTPWMENLSAFDKMKECPGEELLVALLETVKNQISNTCHDNHVVQVYLLNAELSIQELSFGFATQDFSEIDGLKALGSGVQAAKSLLDVWLRLPPENYLGASIISFFQLNRALMDLLKLSTLEHLEWAKGHVQSIADIRQYIDAAVSNFQAAAKPSSDIPEENMFEQTAKLFISLKRKWEPLLVEPWHASPNNDALLFHSKQIATSTHGCGKGDKTNLQDNYTIWGLNGLRVLPDQLRCSPIKVNPSTIDCIFGQTLGEWLADNTV</sequence>
<reference evidence="1" key="1">
    <citation type="submission" date="2022-11" db="EMBL/GenBank/DDBJ databases">
        <authorList>
            <person name="Petersen C."/>
        </authorList>
    </citation>
    <scope>NUCLEOTIDE SEQUENCE</scope>
    <source>
        <strain evidence="1">IBT 19713</strain>
    </source>
</reference>
<comment type="caution">
    <text evidence="1">The sequence shown here is derived from an EMBL/GenBank/DDBJ whole genome shotgun (WGS) entry which is preliminary data.</text>
</comment>
<evidence type="ECO:0000313" key="1">
    <source>
        <dbReference type="EMBL" id="KAJ5217264.1"/>
    </source>
</evidence>
<proteinExistence type="predicted"/>
<dbReference type="OrthoDB" id="1600564at2759"/>
<dbReference type="Proteomes" id="UP001150941">
    <property type="component" value="Unassembled WGS sequence"/>
</dbReference>
<dbReference type="RefSeq" id="XP_058326135.1">
    <property type="nucleotide sequence ID" value="XM_058479567.1"/>
</dbReference>
<accession>A0A9W9TCD4</accession>